<dbReference type="Proteomes" id="UP001491310">
    <property type="component" value="Unassembled WGS sequence"/>
</dbReference>
<keyword evidence="1" id="KW-0694">RNA-binding</keyword>
<feature type="domain" description="RRM" evidence="3">
    <location>
        <begin position="131"/>
        <end position="205"/>
    </location>
</feature>
<evidence type="ECO:0000259" key="3">
    <source>
        <dbReference type="PROSITE" id="PS50102"/>
    </source>
</evidence>
<reference evidence="4 5" key="1">
    <citation type="journal article" date="2024" name="Nat. Commun.">
        <title>Phylogenomics reveals the evolutionary origins of lichenization in chlorophyte algae.</title>
        <authorList>
            <person name="Puginier C."/>
            <person name="Libourel C."/>
            <person name="Otte J."/>
            <person name="Skaloud P."/>
            <person name="Haon M."/>
            <person name="Grisel S."/>
            <person name="Petersen M."/>
            <person name="Berrin J.G."/>
            <person name="Delaux P.M."/>
            <person name="Dal Grande F."/>
            <person name="Keller J."/>
        </authorList>
    </citation>
    <scope>NUCLEOTIDE SEQUENCE [LARGE SCALE GENOMIC DNA]</scope>
    <source>
        <strain evidence="4 5">SAG 216-7</strain>
    </source>
</reference>
<evidence type="ECO:0000313" key="4">
    <source>
        <dbReference type="EMBL" id="KAK9901563.1"/>
    </source>
</evidence>
<dbReference type="SMART" id="SM00360">
    <property type="entry name" value="RRM"/>
    <property type="match status" value="1"/>
</dbReference>
<dbReference type="InterPro" id="IPR035979">
    <property type="entry name" value="RBD_domain_sf"/>
</dbReference>
<dbReference type="InterPro" id="IPR038586">
    <property type="entry name" value="Tctex-1-like_sf"/>
</dbReference>
<comment type="caution">
    <text evidence="4">The sequence shown here is derived from an EMBL/GenBank/DDBJ whole genome shotgun (WGS) entry which is preliminary data.</text>
</comment>
<feature type="region of interest" description="Disordered" evidence="2">
    <location>
        <begin position="22"/>
        <end position="132"/>
    </location>
</feature>
<dbReference type="InterPro" id="IPR000504">
    <property type="entry name" value="RRM_dom"/>
</dbReference>
<organism evidence="4 5">
    <name type="scientific">Coccomyxa subellipsoidea</name>
    <dbReference type="NCBI Taxonomy" id="248742"/>
    <lineage>
        <taxon>Eukaryota</taxon>
        <taxon>Viridiplantae</taxon>
        <taxon>Chlorophyta</taxon>
        <taxon>core chlorophytes</taxon>
        <taxon>Trebouxiophyceae</taxon>
        <taxon>Trebouxiophyceae incertae sedis</taxon>
        <taxon>Coccomyxaceae</taxon>
        <taxon>Coccomyxa</taxon>
    </lineage>
</organism>
<proteinExistence type="predicted"/>
<dbReference type="Gene3D" id="3.30.70.330">
    <property type="match status" value="1"/>
</dbReference>
<dbReference type="InterPro" id="IPR012677">
    <property type="entry name" value="Nucleotide-bd_a/b_plait_sf"/>
</dbReference>
<evidence type="ECO:0000256" key="2">
    <source>
        <dbReference type="SAM" id="MobiDB-lite"/>
    </source>
</evidence>
<name>A0ABR2YBS3_9CHLO</name>
<dbReference type="Gene3D" id="3.30.1140.40">
    <property type="entry name" value="Tctex-1"/>
    <property type="match status" value="1"/>
</dbReference>
<dbReference type="PANTHER" id="PTHR21255">
    <property type="entry name" value="T-COMPLEX-ASSOCIATED-TESTIS-EXPRESSED 1/ DYNEIN LIGHT CHAIN"/>
    <property type="match status" value="1"/>
</dbReference>
<dbReference type="Pfam" id="PF00076">
    <property type="entry name" value="RRM_1"/>
    <property type="match status" value="1"/>
</dbReference>
<accession>A0ABR2YBS3</accession>
<dbReference type="Pfam" id="PF03645">
    <property type="entry name" value="Tctex-1"/>
    <property type="match status" value="1"/>
</dbReference>
<evidence type="ECO:0000313" key="5">
    <source>
        <dbReference type="Proteomes" id="UP001491310"/>
    </source>
</evidence>
<gene>
    <name evidence="4" type="ORF">WJX75_001969</name>
</gene>
<sequence length="315" mass="34577">MSGKTEAELALQRKYELLRKKKEEKAKQQLNKKNEEQQQAQKVNEDVSIPKLSPMEAAKQALAAKNKQSAPSAARKLPGVKRPLVKRPAPPPASQSAGGDDAHDGHNTKRQRHSETAGPSGREEEAAPPPVPLFVGDLPPFFTGEGLQAVFSHLARVTDARVVGNKLFGFVTVESEAAAAYVLEVSDTQGIYAEGQPLRVSRAHDGTIEWQQRGPGGDGAYNAHTPGAHDGEVFNPYEHPKQAKQLAEDLREYVKALGFDRHKLIIQVMLGQKAGQAQNVASRCLWDPRTDGAVSEEYENESLYCLCQVYCLYFQ</sequence>
<dbReference type="EMBL" id="JALJOT010000017">
    <property type="protein sequence ID" value="KAK9901563.1"/>
    <property type="molecule type" value="Genomic_DNA"/>
</dbReference>
<dbReference type="PROSITE" id="PS50102">
    <property type="entry name" value="RRM"/>
    <property type="match status" value="1"/>
</dbReference>
<feature type="compositionally biased region" description="Basic and acidic residues" evidence="2">
    <location>
        <begin position="22"/>
        <end position="36"/>
    </location>
</feature>
<feature type="compositionally biased region" description="Low complexity" evidence="2">
    <location>
        <begin position="57"/>
        <end position="70"/>
    </location>
</feature>
<dbReference type="SUPFAM" id="SSF54928">
    <property type="entry name" value="RNA-binding domain, RBD"/>
    <property type="match status" value="1"/>
</dbReference>
<dbReference type="CDD" id="cd21459">
    <property type="entry name" value="DLC-like_TCTEX1D2"/>
    <property type="match status" value="1"/>
</dbReference>
<evidence type="ECO:0000256" key="1">
    <source>
        <dbReference type="PROSITE-ProRule" id="PRU00176"/>
    </source>
</evidence>
<keyword evidence="5" id="KW-1185">Reference proteome</keyword>
<dbReference type="InterPro" id="IPR005334">
    <property type="entry name" value="Tctex-1-like"/>
</dbReference>
<dbReference type="PANTHER" id="PTHR21255:SF7">
    <property type="entry name" value="DYNEIN LIGHT CHAIN TCTEX-TYPE PROTEIN 2B"/>
    <property type="match status" value="1"/>
</dbReference>
<protein>
    <recommendedName>
        <fullName evidence="3">RRM domain-containing protein</fullName>
    </recommendedName>
</protein>